<evidence type="ECO:0000313" key="6">
    <source>
        <dbReference type="Proteomes" id="UP000515908"/>
    </source>
</evidence>
<dbReference type="InterPro" id="IPR055004">
    <property type="entry name" value="CFAP410_C"/>
</dbReference>
<feature type="region of interest" description="Disordered" evidence="3">
    <location>
        <begin position="146"/>
        <end position="267"/>
    </location>
</feature>
<protein>
    <submittedName>
        <fullName evidence="5">Leucine-rich repeat/Leucine Rich repeat, putative</fullName>
    </submittedName>
</protein>
<dbReference type="Gene3D" id="3.80.10.10">
    <property type="entry name" value="Ribonuclease Inhibitor"/>
    <property type="match status" value="1"/>
</dbReference>
<evidence type="ECO:0000256" key="1">
    <source>
        <dbReference type="ARBA" id="ARBA00022614"/>
    </source>
</evidence>
<proteinExistence type="predicted"/>
<dbReference type="PANTHER" id="PTHR18849">
    <property type="entry name" value="LEUCINE RICH REPEAT PROTEIN"/>
    <property type="match status" value="1"/>
</dbReference>
<dbReference type="Pfam" id="PF22800">
    <property type="entry name" value="CFAP410_C"/>
    <property type="match status" value="1"/>
</dbReference>
<dbReference type="VEuPathDB" id="TriTrypDB:ADEAN_000416200"/>
<evidence type="ECO:0000313" key="5">
    <source>
        <dbReference type="EMBL" id="CAD2216700.1"/>
    </source>
</evidence>
<feature type="domain" description="U2A'/phosphoprotein 32 family A C-terminal" evidence="4">
    <location>
        <begin position="104"/>
        <end position="122"/>
    </location>
</feature>
<dbReference type="OrthoDB" id="1517790at2759"/>
<dbReference type="PROSITE" id="PS51450">
    <property type="entry name" value="LRR"/>
    <property type="match status" value="2"/>
</dbReference>
<dbReference type="EMBL" id="LR877151">
    <property type="protein sequence ID" value="CAD2216700.1"/>
    <property type="molecule type" value="Genomic_DNA"/>
</dbReference>
<keyword evidence="2" id="KW-0677">Repeat</keyword>
<dbReference type="PANTHER" id="PTHR18849:SF18">
    <property type="entry name" value="LEUCINE-RICH REPEAT PROTEIN (LRRP)"/>
    <property type="match status" value="1"/>
</dbReference>
<dbReference type="SUPFAM" id="SSF52058">
    <property type="entry name" value="L domain-like"/>
    <property type="match status" value="1"/>
</dbReference>
<dbReference type="AlphaFoldDB" id="A0A7G2CA08"/>
<evidence type="ECO:0000259" key="4">
    <source>
        <dbReference type="SMART" id="SM00446"/>
    </source>
</evidence>
<accession>A0A7G2CA08</accession>
<evidence type="ECO:0000256" key="3">
    <source>
        <dbReference type="SAM" id="MobiDB-lite"/>
    </source>
</evidence>
<name>A0A7G2CA08_9TRYP</name>
<keyword evidence="6" id="KW-1185">Reference proteome</keyword>
<gene>
    <name evidence="5" type="ORF">ADEAN_000416200</name>
</gene>
<feature type="compositionally biased region" description="Low complexity" evidence="3">
    <location>
        <begin position="220"/>
        <end position="229"/>
    </location>
</feature>
<dbReference type="InterPro" id="IPR001611">
    <property type="entry name" value="Leu-rich_rpt"/>
</dbReference>
<dbReference type="SMART" id="SM00446">
    <property type="entry name" value="LRRcap"/>
    <property type="match status" value="1"/>
</dbReference>
<dbReference type="InterPro" id="IPR032675">
    <property type="entry name" value="LRR_dom_sf"/>
</dbReference>
<dbReference type="InterPro" id="IPR003603">
    <property type="entry name" value="U2A'_phosphoprotein32A_C"/>
</dbReference>
<organism evidence="5 6">
    <name type="scientific">Angomonas deanei</name>
    <dbReference type="NCBI Taxonomy" id="59799"/>
    <lineage>
        <taxon>Eukaryota</taxon>
        <taxon>Discoba</taxon>
        <taxon>Euglenozoa</taxon>
        <taxon>Kinetoplastea</taxon>
        <taxon>Metakinetoplastina</taxon>
        <taxon>Trypanosomatida</taxon>
        <taxon>Trypanosomatidae</taxon>
        <taxon>Strigomonadinae</taxon>
        <taxon>Angomonas</taxon>
    </lineage>
</organism>
<sequence>MAGILTQNLVLQKSKIDDMYRVQKLNVCAAQLQDIGIVRQAANLEVLSLSLNEISEIGAISNCKYLRELYLRRNQIRDINQILHLTRLPYLEVVNLSDNPICRDPNYRKFVIAAIPSLEKLDDIEITDNERDEALRVFPELTVFAPPASPYAEPMEGAIPPQRRTPQQSTPAQQKKAPANAGRSYDAHDSYESPNPNGGRRRSRRNSLGNSRRDSNTNNRRSSGSASRQQPPPPQQQRAAPSRQAYRDPEQEQRRAPPPPALGPTEEGVVQAIKVLCSELSPQGMNEVRMFLDSVSGY</sequence>
<dbReference type="Proteomes" id="UP000515908">
    <property type="component" value="Chromosome 07"/>
</dbReference>
<keyword evidence="1" id="KW-0433">Leucine-rich repeat</keyword>
<dbReference type="Pfam" id="PF14580">
    <property type="entry name" value="LRR_9"/>
    <property type="match status" value="1"/>
</dbReference>
<reference evidence="5 6" key="1">
    <citation type="submission" date="2020-08" db="EMBL/GenBank/DDBJ databases">
        <authorList>
            <person name="Newling K."/>
            <person name="Davey J."/>
            <person name="Forrester S."/>
        </authorList>
    </citation>
    <scope>NUCLEOTIDE SEQUENCE [LARGE SCALE GENOMIC DNA]</scope>
    <source>
        <strain evidence="6">Crithidia deanei Carvalho (ATCC PRA-265)</strain>
    </source>
</reference>
<feature type="compositionally biased region" description="Basic and acidic residues" evidence="3">
    <location>
        <begin position="245"/>
        <end position="255"/>
    </location>
</feature>
<feature type="compositionally biased region" description="Low complexity" evidence="3">
    <location>
        <begin position="160"/>
        <end position="174"/>
    </location>
</feature>
<evidence type="ECO:0000256" key="2">
    <source>
        <dbReference type="ARBA" id="ARBA00022737"/>
    </source>
</evidence>